<dbReference type="PROSITE" id="PS51371">
    <property type="entry name" value="CBS"/>
    <property type="match status" value="1"/>
</dbReference>
<organism evidence="15">
    <name type="scientific">Chromulina nebulosa</name>
    <dbReference type="NCBI Taxonomy" id="96789"/>
    <lineage>
        <taxon>Eukaryota</taxon>
        <taxon>Sar</taxon>
        <taxon>Stramenopiles</taxon>
        <taxon>Ochrophyta</taxon>
        <taxon>Chrysophyceae</taxon>
        <taxon>Chromulinales</taxon>
        <taxon>Chromulinaceae</taxon>
        <taxon>Chromulina</taxon>
    </lineage>
</organism>
<feature type="binding site" description="in other chain" evidence="11">
    <location>
        <position position="338"/>
    </location>
    <ligand>
        <name>K(+)</name>
        <dbReference type="ChEBI" id="CHEBI:29103"/>
        <note>ligand shared between two tetrameric partners</note>
    </ligand>
</feature>
<dbReference type="GO" id="GO:0006183">
    <property type="term" value="P:GTP biosynthetic process"/>
    <property type="evidence" value="ECO:0007669"/>
    <property type="project" value="TreeGrafter"/>
</dbReference>
<sequence>MALALNPETNFDIDESSLVNGFSANEIFTSNSIPITGITFDDLITLPGEIDFAVSDVDLTTNVTRNYKLNTPLCSSPMDTVTEHEMAIGMALNGGVGFIHSNLTIEQQVSMIFKVKSFENGFIIEPVVMSPDNTIDDLDKITTTRHISGVPVTIDGKIGSKLVGLVSNRDTDFIEDRSLKLKDVMTPLNKLVTGLHPISIDEANKILKESKKGYLPIVDREGNLRALTTRTDMKKNREFPLASKDSNGKLLVGAAVKASSLDDIDLNRIKSLYDAGCNIIILDSLNGSGDAQVEYIKSIKSLGLKGLDVIAGNVARPQQARRLLESGCDGLRVGMGVGSIATTQLVKAVGRPQLSALYHCAKIAREYGVPALADGGVKNTGCVIKALAVGASCVIMGSLLAGVDESPGEYFFQDGVRLKHYRGVWSRESHIKGEAVYKMTSSDPAYRLAAGVSGAVVDKGPLNRYIPYLCQSIRHGMQDMGIISINNLQDAIYSGELRFELRSASAQREGGVHDLHSYTQRLFA</sequence>
<dbReference type="EMBL" id="HBFD01003184">
    <property type="protein sequence ID" value="CAD8716920.1"/>
    <property type="molecule type" value="Transcribed_RNA"/>
</dbReference>
<evidence type="ECO:0000256" key="4">
    <source>
        <dbReference type="ARBA" id="ARBA00022755"/>
    </source>
</evidence>
<evidence type="ECO:0000259" key="14">
    <source>
        <dbReference type="PROSITE" id="PS51371"/>
    </source>
</evidence>
<evidence type="ECO:0000256" key="7">
    <source>
        <dbReference type="ARBA" id="ARBA00023027"/>
    </source>
</evidence>
<accession>A0A7S0XGM5</accession>
<dbReference type="GO" id="GO:0046872">
    <property type="term" value="F:metal ion binding"/>
    <property type="evidence" value="ECO:0007669"/>
    <property type="project" value="UniProtKB-KW"/>
</dbReference>
<gene>
    <name evidence="15" type="ORF">CNEB1095_LOCUS2085</name>
</gene>
<evidence type="ECO:0000256" key="2">
    <source>
        <dbReference type="ARBA" id="ARBA00022723"/>
    </source>
</evidence>
<feature type="domain" description="CBS" evidence="14">
    <location>
        <begin position="185"/>
        <end position="243"/>
    </location>
</feature>
<evidence type="ECO:0000256" key="8">
    <source>
        <dbReference type="ARBA" id="ARBA00023122"/>
    </source>
</evidence>
<dbReference type="SMART" id="SM01240">
    <property type="entry name" value="IMPDH"/>
    <property type="match status" value="1"/>
</dbReference>
<keyword evidence="2" id="KW-0479">Metal-binding</keyword>
<dbReference type="PIRSF" id="PIRSF000130">
    <property type="entry name" value="IMPDH"/>
    <property type="match status" value="1"/>
</dbReference>
<keyword evidence="8 12" id="KW-0129">CBS domain</keyword>
<dbReference type="CDD" id="cd04601">
    <property type="entry name" value="CBS_pair_IMPDH"/>
    <property type="match status" value="1"/>
</dbReference>
<evidence type="ECO:0000313" key="15">
    <source>
        <dbReference type="EMBL" id="CAD8716920.1"/>
    </source>
</evidence>
<dbReference type="InterPro" id="IPR005990">
    <property type="entry name" value="IMP_DH"/>
</dbReference>
<evidence type="ECO:0000256" key="9">
    <source>
        <dbReference type="ARBA" id="ARBA00056556"/>
    </source>
</evidence>
<evidence type="ECO:0000256" key="5">
    <source>
        <dbReference type="ARBA" id="ARBA00022958"/>
    </source>
</evidence>
<dbReference type="PANTHER" id="PTHR11911">
    <property type="entry name" value="INOSINE-5-MONOPHOSPHATE DEHYDROGENASE RELATED"/>
    <property type="match status" value="1"/>
</dbReference>
<dbReference type="NCBIfam" id="TIGR01302">
    <property type="entry name" value="IMP_dehydrog"/>
    <property type="match status" value="1"/>
</dbReference>
<dbReference type="SUPFAM" id="SSF51412">
    <property type="entry name" value="Inosine monophosphate dehydrogenase (IMPDH)"/>
    <property type="match status" value="1"/>
</dbReference>
<dbReference type="InterPro" id="IPR046342">
    <property type="entry name" value="CBS_dom_sf"/>
</dbReference>
<dbReference type="InterPro" id="IPR001093">
    <property type="entry name" value="IMP_DH_GMPRt"/>
</dbReference>
<dbReference type="GO" id="GO:0006177">
    <property type="term" value="P:GMP biosynthetic process"/>
    <property type="evidence" value="ECO:0007669"/>
    <property type="project" value="UniProtKB-KW"/>
</dbReference>
<dbReference type="Pfam" id="PF00478">
    <property type="entry name" value="IMPDH"/>
    <property type="match status" value="1"/>
</dbReference>
<keyword evidence="7 10" id="KW-0520">NAD</keyword>
<comment type="function">
    <text evidence="9">Catalyzes the conversion of inosine 5'-phosphate (IMP) to xanthosine 5'-phosphate (XMP), the first committed and rate-limiting step in the de novo synthesis of guanine nucleotides, and therefore plays an important role in the regulation of cell growth.</text>
</comment>
<reference evidence="15" key="1">
    <citation type="submission" date="2021-01" db="EMBL/GenBank/DDBJ databases">
        <authorList>
            <person name="Corre E."/>
            <person name="Pelletier E."/>
            <person name="Niang G."/>
            <person name="Scheremetjew M."/>
            <person name="Finn R."/>
            <person name="Kale V."/>
            <person name="Holt S."/>
            <person name="Cochrane G."/>
            <person name="Meng A."/>
            <person name="Brown T."/>
            <person name="Cohen L."/>
        </authorList>
    </citation>
    <scope>NUCLEOTIDE SEQUENCE</scope>
    <source>
        <strain evidence="15">UTEXLB2642</strain>
    </source>
</reference>
<comment type="similarity">
    <text evidence="1 13">Belongs to the IMPDH/GMPR family.</text>
</comment>
<dbReference type="CDD" id="cd00381">
    <property type="entry name" value="IMPDH"/>
    <property type="match status" value="1"/>
</dbReference>
<keyword evidence="3" id="KW-0332">GMP biosynthesis</keyword>
<name>A0A7S0XGM5_9STRA</name>
<dbReference type="PANTHER" id="PTHR11911:SF111">
    <property type="entry name" value="INOSINE-5'-MONOPHOSPHATE DEHYDROGENASE"/>
    <property type="match status" value="1"/>
</dbReference>
<dbReference type="GO" id="GO:0003938">
    <property type="term" value="F:IMP dehydrogenase activity"/>
    <property type="evidence" value="ECO:0007669"/>
    <property type="project" value="InterPro"/>
</dbReference>
<dbReference type="InterPro" id="IPR000644">
    <property type="entry name" value="CBS_dom"/>
</dbReference>
<proteinExistence type="inferred from homology"/>
<dbReference type="AlphaFoldDB" id="A0A7S0XGM5"/>
<feature type="binding site" description="in other chain" evidence="11">
    <location>
        <position position="336"/>
    </location>
    <ligand>
        <name>K(+)</name>
        <dbReference type="ChEBI" id="CHEBI:29103"/>
        <note>ligand shared between two tetrameric partners</note>
    </ligand>
</feature>
<evidence type="ECO:0000256" key="11">
    <source>
        <dbReference type="PIRSR" id="PIRSR000130-4"/>
    </source>
</evidence>
<evidence type="ECO:0000256" key="13">
    <source>
        <dbReference type="RuleBase" id="RU003927"/>
    </source>
</evidence>
<keyword evidence="5 11" id="KW-0630">Potassium</keyword>
<evidence type="ECO:0000256" key="12">
    <source>
        <dbReference type="PROSITE-ProRule" id="PRU00703"/>
    </source>
</evidence>
<dbReference type="SUPFAM" id="SSF54631">
    <property type="entry name" value="CBS-domain pair"/>
    <property type="match status" value="1"/>
</dbReference>
<evidence type="ECO:0000256" key="6">
    <source>
        <dbReference type="ARBA" id="ARBA00023002"/>
    </source>
</evidence>
<evidence type="ECO:0000256" key="10">
    <source>
        <dbReference type="PIRSR" id="PIRSR000130-3"/>
    </source>
</evidence>
<keyword evidence="6 13" id="KW-0560">Oxidoreductase</keyword>
<dbReference type="SMART" id="SM00116">
    <property type="entry name" value="CBS"/>
    <property type="match status" value="2"/>
</dbReference>
<dbReference type="GO" id="GO:0005737">
    <property type="term" value="C:cytoplasm"/>
    <property type="evidence" value="ECO:0007669"/>
    <property type="project" value="TreeGrafter"/>
</dbReference>
<evidence type="ECO:0000256" key="3">
    <source>
        <dbReference type="ARBA" id="ARBA00022749"/>
    </source>
</evidence>
<keyword evidence="4" id="KW-0658">Purine biosynthesis</keyword>
<dbReference type="Gene3D" id="3.20.20.70">
    <property type="entry name" value="Aldolase class I"/>
    <property type="match status" value="1"/>
</dbReference>
<dbReference type="InterPro" id="IPR013785">
    <property type="entry name" value="Aldolase_TIM"/>
</dbReference>
<dbReference type="FunFam" id="3.20.20.70:FF:000086">
    <property type="entry name" value="IMP dehydrogenase, putative"/>
    <property type="match status" value="1"/>
</dbReference>
<feature type="binding site" evidence="10">
    <location>
        <begin position="334"/>
        <end position="336"/>
    </location>
    <ligand>
        <name>NAD(+)</name>
        <dbReference type="ChEBI" id="CHEBI:57540"/>
    </ligand>
</feature>
<evidence type="ECO:0000256" key="1">
    <source>
        <dbReference type="ARBA" id="ARBA00005502"/>
    </source>
</evidence>
<protein>
    <recommendedName>
        <fullName evidence="14">CBS domain-containing protein</fullName>
    </recommendedName>
</protein>